<protein>
    <submittedName>
        <fullName evidence="3">Putative Late nodulin</fullName>
    </submittedName>
</protein>
<keyword evidence="1" id="KW-1133">Transmembrane helix</keyword>
<evidence type="ECO:0000256" key="1">
    <source>
        <dbReference type="SAM" id="Phobius"/>
    </source>
</evidence>
<proteinExistence type="predicted"/>
<organism evidence="3">
    <name type="scientific">Medicago truncatula</name>
    <name type="common">Barrel medic</name>
    <name type="synonym">Medicago tribuloides</name>
    <dbReference type="NCBI Taxonomy" id="3880"/>
    <lineage>
        <taxon>Eukaryota</taxon>
        <taxon>Viridiplantae</taxon>
        <taxon>Streptophyta</taxon>
        <taxon>Embryophyta</taxon>
        <taxon>Tracheophyta</taxon>
        <taxon>Spermatophyta</taxon>
        <taxon>Magnoliopsida</taxon>
        <taxon>eudicotyledons</taxon>
        <taxon>Gunneridae</taxon>
        <taxon>Pentapetalae</taxon>
        <taxon>rosids</taxon>
        <taxon>fabids</taxon>
        <taxon>Fabales</taxon>
        <taxon>Fabaceae</taxon>
        <taxon>Papilionoideae</taxon>
        <taxon>50 kb inversion clade</taxon>
        <taxon>NPAAA clade</taxon>
        <taxon>Hologalegina</taxon>
        <taxon>IRL clade</taxon>
        <taxon>Trifolieae</taxon>
        <taxon>Medicago</taxon>
    </lineage>
</organism>
<dbReference type="AlphaFoldDB" id="A0A396GUQ8"/>
<keyword evidence="1" id="KW-0472">Membrane</keyword>
<dbReference type="GO" id="GO:0046872">
    <property type="term" value="F:metal ion binding"/>
    <property type="evidence" value="ECO:0007669"/>
    <property type="project" value="InterPro"/>
</dbReference>
<accession>A0A396GUQ8</accession>
<feature type="transmembrane region" description="Helical" evidence="1">
    <location>
        <begin position="12"/>
        <end position="35"/>
    </location>
</feature>
<dbReference type="Proteomes" id="UP000265566">
    <property type="component" value="Chromosome 7"/>
</dbReference>
<keyword evidence="1" id="KW-0812">Transmembrane</keyword>
<evidence type="ECO:0000313" key="3">
    <source>
        <dbReference type="EMBL" id="RHN44158.1"/>
    </source>
</evidence>
<dbReference type="EMBL" id="PSQE01000007">
    <property type="protein sequence ID" value="RHN44158.1"/>
    <property type="molecule type" value="Genomic_DNA"/>
</dbReference>
<feature type="domain" description="Late nodulin" evidence="2">
    <location>
        <begin position="7"/>
        <end position="30"/>
    </location>
</feature>
<sequence>MQRTKNMAETLKFVYVLILFISLFLVLLVCDSAFFPKFSNLYNR</sequence>
<gene>
    <name evidence="3" type="ORF">MtrunA17_Chr7g0216351</name>
</gene>
<dbReference type="Gramene" id="rna38242">
    <property type="protein sequence ID" value="RHN44158.1"/>
    <property type="gene ID" value="gene38242"/>
</dbReference>
<dbReference type="InterPro" id="IPR009810">
    <property type="entry name" value="Nodulin_late_dom"/>
</dbReference>
<evidence type="ECO:0000259" key="2">
    <source>
        <dbReference type="Pfam" id="PF07127"/>
    </source>
</evidence>
<reference evidence="3" key="1">
    <citation type="journal article" date="2018" name="Nat. Plants">
        <title>Whole-genome landscape of Medicago truncatula symbiotic genes.</title>
        <authorList>
            <person name="Pecrix Y."/>
            <person name="Gamas P."/>
            <person name="Carrere S."/>
        </authorList>
    </citation>
    <scope>NUCLEOTIDE SEQUENCE</scope>
    <source>
        <tissue evidence="3">Leaves</tissue>
    </source>
</reference>
<dbReference type="Pfam" id="PF07127">
    <property type="entry name" value="Nodulin_late"/>
    <property type="match status" value="1"/>
</dbReference>
<comment type="caution">
    <text evidence="3">The sequence shown here is derived from an EMBL/GenBank/DDBJ whole genome shotgun (WGS) entry which is preliminary data.</text>
</comment>
<name>A0A396GUQ8_MEDTR</name>